<proteinExistence type="predicted"/>
<feature type="region of interest" description="Disordered" evidence="8">
    <location>
        <begin position="2169"/>
        <end position="2206"/>
    </location>
</feature>
<evidence type="ECO:0000256" key="6">
    <source>
        <dbReference type="ARBA" id="ARBA00023212"/>
    </source>
</evidence>
<dbReference type="OMA" id="CGQIGEM"/>
<dbReference type="Pfam" id="PF23246">
    <property type="entry name" value="CC_CDK5RAP2"/>
    <property type="match status" value="1"/>
</dbReference>
<keyword evidence="5" id="KW-0333">Golgi apparatus</keyword>
<feature type="compositionally biased region" description="Polar residues" evidence="8">
    <location>
        <begin position="1470"/>
        <end position="1495"/>
    </location>
</feature>
<feature type="domain" description="Centrosomin N-terminal motif 1" evidence="9">
    <location>
        <begin position="57"/>
        <end position="130"/>
    </location>
</feature>
<keyword evidence="6" id="KW-0206">Cytoskeleton</keyword>
<dbReference type="GO" id="GO:0005813">
    <property type="term" value="C:centrosome"/>
    <property type="evidence" value="ECO:0000318"/>
    <property type="project" value="GO_Central"/>
</dbReference>
<feature type="region of interest" description="Disordered" evidence="8">
    <location>
        <begin position="2809"/>
        <end position="2831"/>
    </location>
</feature>
<comment type="subcellular location">
    <subcellularLocation>
        <location evidence="1">Cytoplasm</location>
        <location evidence="1">Cytoskeleton</location>
    </subcellularLocation>
    <subcellularLocation>
        <location evidence="2">Golgi apparatus</location>
    </subcellularLocation>
</comment>
<feature type="coiled-coil region" evidence="7">
    <location>
        <begin position="2628"/>
        <end position="2666"/>
    </location>
</feature>
<evidence type="ECO:0000256" key="7">
    <source>
        <dbReference type="SAM" id="Coils"/>
    </source>
</evidence>
<feature type="compositionally biased region" description="Polar residues" evidence="8">
    <location>
        <begin position="1544"/>
        <end position="1564"/>
    </location>
</feature>
<evidence type="ECO:0000256" key="2">
    <source>
        <dbReference type="ARBA" id="ARBA00004555"/>
    </source>
</evidence>
<reference evidence="11" key="2">
    <citation type="submission" date="2025-08" db="UniProtKB">
        <authorList>
            <consortium name="Ensembl"/>
        </authorList>
    </citation>
    <scope>IDENTIFICATION</scope>
</reference>
<feature type="coiled-coil region" evidence="7">
    <location>
        <begin position="841"/>
        <end position="935"/>
    </location>
</feature>
<dbReference type="STRING" id="7918.ENSLOCP00000003676"/>
<feature type="compositionally biased region" description="Polar residues" evidence="8">
    <location>
        <begin position="1279"/>
        <end position="1290"/>
    </location>
</feature>
<evidence type="ECO:0000313" key="11">
    <source>
        <dbReference type="Ensembl" id="ENSLOCP00000003676.1"/>
    </source>
</evidence>
<keyword evidence="4" id="KW-0597">Phosphoprotein</keyword>
<feature type="compositionally biased region" description="Basic and acidic residues" evidence="8">
    <location>
        <begin position="2606"/>
        <end position="2617"/>
    </location>
</feature>
<feature type="compositionally biased region" description="Basic and acidic residues" evidence="8">
    <location>
        <begin position="1223"/>
        <end position="1235"/>
    </location>
</feature>
<dbReference type="Bgee" id="ENSLOCG00000003100">
    <property type="expression patterns" value="Expressed in testis and 13 other cell types or tissues"/>
</dbReference>
<dbReference type="EMBL" id="AHAT01021468">
    <property type="status" value="NOT_ANNOTATED_CDS"/>
    <property type="molecule type" value="Genomic_DNA"/>
</dbReference>
<dbReference type="InterPro" id="IPR012943">
    <property type="entry name" value="Cnn_1N"/>
</dbReference>
<keyword evidence="7" id="KW-0175">Coiled coil</keyword>
<evidence type="ECO:0000259" key="10">
    <source>
        <dbReference type="Pfam" id="PF23246"/>
    </source>
</evidence>
<feature type="compositionally biased region" description="Basic and acidic residues" evidence="8">
    <location>
        <begin position="1255"/>
        <end position="1278"/>
    </location>
</feature>
<dbReference type="PANTHER" id="PTHR46501">
    <property type="entry name" value="MYOMEGALIN"/>
    <property type="match status" value="1"/>
</dbReference>
<feature type="coiled-coil region" evidence="7">
    <location>
        <begin position="332"/>
        <end position="532"/>
    </location>
</feature>
<evidence type="ECO:0000256" key="8">
    <source>
        <dbReference type="SAM" id="MobiDB-lite"/>
    </source>
</evidence>
<dbReference type="GO" id="GO:0005794">
    <property type="term" value="C:Golgi apparatus"/>
    <property type="evidence" value="ECO:0000318"/>
    <property type="project" value="GO_Central"/>
</dbReference>
<dbReference type="GO" id="GO:0007098">
    <property type="term" value="P:centrosome cycle"/>
    <property type="evidence" value="ECO:0000318"/>
    <property type="project" value="GO_Central"/>
</dbReference>
<dbReference type="InParanoid" id="W5M5L8"/>
<feature type="compositionally biased region" description="Polar residues" evidence="8">
    <location>
        <begin position="2892"/>
        <end position="2907"/>
    </location>
</feature>
<reference evidence="12" key="1">
    <citation type="submission" date="2011-12" db="EMBL/GenBank/DDBJ databases">
        <title>The Draft Genome of Lepisosteus oculatus.</title>
        <authorList>
            <consortium name="The Broad Institute Genome Assembly &amp; Analysis Group"/>
            <consortium name="Computational R&amp;D Group"/>
            <consortium name="and Sequencing Platform"/>
            <person name="Di Palma F."/>
            <person name="Alfoldi J."/>
            <person name="Johnson J."/>
            <person name="Berlin A."/>
            <person name="Gnerre S."/>
            <person name="Jaffe D."/>
            <person name="MacCallum I."/>
            <person name="Young S."/>
            <person name="Walker B.J."/>
            <person name="Lander E.S."/>
            <person name="Lindblad-Toh K."/>
        </authorList>
    </citation>
    <scope>NUCLEOTIDE SEQUENCE [LARGE SCALE GENOMIC DNA]</scope>
</reference>
<feature type="coiled-coil region" evidence="7">
    <location>
        <begin position="1575"/>
        <end position="1746"/>
    </location>
</feature>
<feature type="region of interest" description="Disordered" evidence="8">
    <location>
        <begin position="2890"/>
        <end position="2931"/>
    </location>
</feature>
<sequence>MDSVVGEDPTLPLDFNASTNMSRIPEVEAVDHSEYLMDHVPVSTLLGEKMSPTKARTMKEYENQITDLKKENFNLKLRIYFMEERMQQKFDDSSEDIYKTNIELKVEVESLKRDLQEKQALLVTASKAVESLAGNGSGEIRRVKELAVKEVEQLKDFFGKKIERLEEELKAAQDEVEKMAAIAEQEKVQNMDMEKRLLAFSISAPLGSLPSQDMQKRLEEKERVIEQLSISLQNKDAVIEQLQSNRTPLQDSCDTSAVEKMENDLSAALRKKDEELEALRNELGKGKVRLEKEMESFVERQNEVAKLLEVTQQLTEELSGARGIIHSQKKRLEEVDEETKALSGRLEEQENNLASERKNTLKRDKTIQGLSLALKEKDKEIEELYHQIEDRDEALAKAREAARKAQMQKYQGVEEHQNLLTEKEAELVELLAEHHAKVAENQKLQRALGRREQELSDLQQAKEQLEGELEDLQQQKNKGDKAINDLQNQLKKLKGEVAEKERALDQQYQALLSESKQKAQSLELTIKRLTSSLSEKDQLLQEYMNMTKDSDEDRSRSPDGRDAMLAKLRERLKEKEKALEEAIDEKFAAIDEKDNEVRQLHLSLREKERDLERLSNLLSHNEETINSLDSIIKEKDGELQHLANTLKNHQRVKQELEENWARALREKDAIISQLQQSLASKTKDLEEMAETLLSQTRSNARDLAEQLTQRLKVTEAMLAEAIKDKERLVSENKNVVEELLATIGSKDQLFKESAEHYNRSLSERNLEIQELRRQLSEEKHKLSNAEKQSSAVTHETYLEMAELKVQLTEKDTIINKLVESGQERDKFLAQLKLKETSGPQVLELKQTIEVLQERLEETEAELAKTNEGSTGKIPVIKKTAVALKKELAQKTETLNKALKKENDLRIELAELRSTLTDLENRIEAQAAHIESLTTTLEVKDEIILDLHERLGKQMEGKVLEPEAQRADPREGRQIPGIPQRERTIIGGNSQQEAFPTLQAVLSEHEELNKALKAEQQLYSSLVRSVKEPDSAQRLHNLQMELAAVQLLRQQLEEGIRGNEELREDLEKELHQAKRGEGTEGPAILVDPKEMEAMRHQLEDAQRWNASLQARLGEIQGRGGGVGGTNDTADTISFIGDQTSYMSICVGEGEEFDNLSMPELRRKVSKLFNYIKELQAINAELQKRTSLAENPAMASTEKGKQDILTLSSENKQLEKKLEEAVKTNKDLHDQLNRESQRAAQKKGKCQLRHQSVQVSPEKEESFPVDNRTEQEGCSRKCENSETAAHSTVNGSEKSELVLEGSNALESISQTQANGNTDNLVSDGKQQDQEREMALLRSLLRESRTSSVLQLRDELLGLRAENANLRGLLKEEKSAESKESSDGAGDGETIKDLQKVIERLRAEVKSSRKIIKLLKEQLELNSSMDGETSFNPELIVSMAREIERLKTEYEASKKRAEDLETTLAELEAQQQKASEQNENHSGLTNMSAGTFPNQSTIRRARHAASGSKIGSKSRLPVPIKPSKSTVNSKITHPQMDSSLLEEKSQVCKQTDQHPITSDSPRSTPADQNADRTTEKQDEDLLQQIAKLQDELQEKKQLITELEQKLQSAKPTTLTSPGIHGNLREVAQLQNVLREKDKLNKDLEEKLHQAEETILSLNTYMSNDVPVGNHNTDVKLHHLIYELQTALQEKDQLNKQLKECLHAAESTITSLTATDSEGKARDVEFHQQLEELQKDLQVKEQQLQQYLCSPDSNVASHTETSLGDKSRDKGMPDAKLHKQVEELQLHDKELLNKSLEEPLCTVESTIVTFTTTNLDDRAKEIGVPDAQLQQQVVRLQEMLQEKNKQYEQLQENMHLLASSSSSATHQNDSEDLHKRISDLQKTIWEKDQANSELQERLCAMELAFGQWNADRTIAGENLGTDLHTQVGHLQNALEEQKQLNKELKEQWSAAESNMVPADKHASVQRQADKLQKTLKEQLQAQKALEEKLKTAETTISRLRTKSKARGASHHAGSSLEQDDKEIQVDLQDFGYETSGKSENEVDREENGSPDHDNQLKQHASESSIPSLVKQIHGNFFSMENLETNSTTSYPSSPTLSSPKASMKSLHIYDDYGLTDDAEQLRQQVMELKVQLENYQKVVHHLQSLLRRNSLSSDLLTVGSDSHHTITRELQEAQDGDHEELQKDSQQLSSGVFSRENSQNQSFPLSQDEEEKQMLKDQITNLNIELDKEKMFNKNLADQLQQIQLRTRAASPGRFDSLVQSQARELSHLRQQIKESRSLGALQRHQLQDLGKAFEELLQASEVDYYVGEVFREQLDKSLTVLEKLEDRLENGDAYGDNEEGALLELAQRQSLSLLLASPDSLQREITYLQKQLKSERQELQKQLKVLARQNQNLADATKEQLDLLTREVQDKNLTIQRLQQQIRSQSLELSSSHPSSDSDASDRISPRTRNSRERLRPEHKCSQTSKESFGPPDRVQKVFSPRASNTDISAEIKVPNGVHTEEATYPPSGLVRKSSVAGDDVGKQSFSQPVLNPEEPEIQTDSALAQSKHLQELQRENILLLDKLKSSEQLNDTLRSELDLHRSILADREEAGRERELSPTALDKTATSHLEKESRPEGKNEAPGLMNADLLAEHLQEIRSLRRRLEESIKTNDRLREQLERKLAEVERDPASTNIFIHGTEEQGQLEKEIRFLWGQNQALKEQLNLGSRDKQKENEKLRESLAKRNAKLEYLRNEYELMQKDNSSLRSRLVHTVEENNRFKDTLLLNRDKINGLQCEVNALQQQLADSQHLLKSLHVELQVYEQLKADRDKNTVSDAAVGQTPDTPVHSPGPLDLSELLSEIRHLRIQLERSIQTNNALRQKLEEQLLRGPSKAEGSPSTININYLLSGEHRHSTLSNSGDNAAKSPTNDNCEHFPHPSFHGSAKSGRTPTGKDVSNVLQEINKRMKSDLDCASQCSSSSADSASPTPSRLVPGHRLWANKNGRHVLGLIEDYNALRKQISEGKMLTHGMDKHLQECFHALSQQASESKVLDQRFLKGFSTNVNTMQQILEEASRLLKLLWRISLPTNTPVNSSQSHQGEMLKNEITRLRSKLSQQERLLTGTVKRLHTTNQLKEGMEKVIISQLSLTHGVLKKARGNLEACQDQLKIHPMEEVPVHGN</sequence>
<reference evidence="11" key="3">
    <citation type="submission" date="2025-09" db="UniProtKB">
        <authorList>
            <consortium name="Ensembl"/>
        </authorList>
    </citation>
    <scope>IDENTIFICATION</scope>
</reference>
<feature type="region of interest" description="Disordered" evidence="8">
    <location>
        <begin position="2586"/>
        <end position="2620"/>
    </location>
</feature>
<evidence type="ECO:0000256" key="4">
    <source>
        <dbReference type="ARBA" id="ARBA00022553"/>
    </source>
</evidence>
<protein>
    <submittedName>
        <fullName evidence="11">Uncharacterized protein</fullName>
    </submittedName>
</protein>
<accession>W5M5L8</accession>
<dbReference type="EMBL" id="AHAT01021469">
    <property type="status" value="NOT_ANNOTATED_CDS"/>
    <property type="molecule type" value="Genomic_DNA"/>
</dbReference>
<feature type="region of interest" description="Disordered" evidence="8">
    <location>
        <begin position="1746"/>
        <end position="1769"/>
    </location>
</feature>
<dbReference type="InterPro" id="IPR052593">
    <property type="entry name" value="MT-associated_AKAP9-binding"/>
</dbReference>
<feature type="coiled-coil region" evidence="7">
    <location>
        <begin position="58"/>
        <end position="289"/>
    </location>
</feature>
<feature type="coiled-coil region" evidence="7">
    <location>
        <begin position="997"/>
        <end position="1110"/>
    </location>
</feature>
<keyword evidence="12" id="KW-1185">Reference proteome</keyword>
<feature type="compositionally biased region" description="Low complexity" evidence="8">
    <location>
        <begin position="2950"/>
        <end position="2962"/>
    </location>
</feature>
<feature type="compositionally biased region" description="Polar residues" evidence="8">
    <location>
        <begin position="2180"/>
        <end position="2201"/>
    </location>
</feature>
<feature type="compositionally biased region" description="Basic residues" evidence="8">
    <location>
        <begin position="1995"/>
        <end position="2005"/>
    </location>
</feature>
<dbReference type="InterPro" id="IPR056273">
    <property type="entry name" value="CDK5RAP2_MYOME_CC"/>
</dbReference>
<evidence type="ECO:0000256" key="3">
    <source>
        <dbReference type="ARBA" id="ARBA00022490"/>
    </source>
</evidence>
<feature type="compositionally biased region" description="Basic and acidic residues" evidence="8">
    <location>
        <begin position="2169"/>
        <end position="2179"/>
    </location>
</feature>
<feature type="region of interest" description="Disordered" evidence="8">
    <location>
        <begin position="1993"/>
        <end position="2059"/>
    </location>
</feature>
<keyword evidence="3" id="KW-0963">Cytoplasm</keyword>
<dbReference type="GO" id="GO:0060090">
    <property type="term" value="F:molecular adaptor activity"/>
    <property type="evidence" value="ECO:0000318"/>
    <property type="project" value="GO_Central"/>
</dbReference>
<dbReference type="GeneTree" id="ENSGT00950000183190"/>
<feature type="compositionally biased region" description="Polar residues" evidence="8">
    <location>
        <begin position="1746"/>
        <end position="1758"/>
    </location>
</feature>
<dbReference type="Pfam" id="PF07989">
    <property type="entry name" value="Cnn_1N"/>
    <property type="match status" value="1"/>
</dbReference>
<feature type="region of interest" description="Disordered" evidence="8">
    <location>
        <begin position="1223"/>
        <end position="1291"/>
    </location>
</feature>
<organism evidence="11 12">
    <name type="scientific">Lepisosteus oculatus</name>
    <name type="common">Spotted gar</name>
    <dbReference type="NCBI Taxonomy" id="7918"/>
    <lineage>
        <taxon>Eukaryota</taxon>
        <taxon>Metazoa</taxon>
        <taxon>Chordata</taxon>
        <taxon>Craniata</taxon>
        <taxon>Vertebrata</taxon>
        <taxon>Euteleostomi</taxon>
        <taxon>Actinopterygii</taxon>
        <taxon>Neopterygii</taxon>
        <taxon>Holostei</taxon>
        <taxon>Semionotiformes</taxon>
        <taxon>Lepisosteidae</taxon>
        <taxon>Lepisosteus</taxon>
    </lineage>
</organism>
<feature type="compositionally biased region" description="Low complexity" evidence="8">
    <location>
        <begin position="2421"/>
        <end position="2435"/>
    </location>
</feature>
<feature type="region of interest" description="Disordered" evidence="8">
    <location>
        <begin position="2421"/>
        <end position="2535"/>
    </location>
</feature>
<dbReference type="Ensembl" id="ENSLOCT00000003683.1">
    <property type="protein sequence ID" value="ENSLOCP00000003676.1"/>
    <property type="gene ID" value="ENSLOCG00000003100.1"/>
</dbReference>
<dbReference type="PANTHER" id="PTHR46501:SF7">
    <property type="entry name" value="MYOMEGALIN ISOFORM X1"/>
    <property type="match status" value="1"/>
</dbReference>
<evidence type="ECO:0000313" key="12">
    <source>
        <dbReference type="Proteomes" id="UP000018468"/>
    </source>
</evidence>
<feature type="coiled-coil region" evidence="7">
    <location>
        <begin position="2712"/>
        <end position="2795"/>
    </location>
</feature>
<dbReference type="SUPFAM" id="SSF90257">
    <property type="entry name" value="Myosin rod fragments"/>
    <property type="match status" value="1"/>
</dbReference>
<feature type="compositionally biased region" description="Basic and acidic residues" evidence="8">
    <location>
        <begin position="2032"/>
        <end position="2056"/>
    </location>
</feature>
<dbReference type="GO" id="GO:1903358">
    <property type="term" value="P:regulation of Golgi organization"/>
    <property type="evidence" value="ECO:0000318"/>
    <property type="project" value="GO_Central"/>
</dbReference>
<name>W5M5L8_LEPOC</name>
<evidence type="ECO:0000259" key="9">
    <source>
        <dbReference type="Pfam" id="PF07989"/>
    </source>
</evidence>
<feature type="coiled-coil region" evidence="7">
    <location>
        <begin position="565"/>
        <end position="788"/>
    </location>
</feature>
<dbReference type="eggNOG" id="ENOG502QTI7">
    <property type="taxonomic scope" value="Eukaryota"/>
</dbReference>
<feature type="compositionally biased region" description="Basic and acidic residues" evidence="8">
    <location>
        <begin position="2437"/>
        <end position="2458"/>
    </location>
</feature>
<evidence type="ECO:0000256" key="1">
    <source>
        <dbReference type="ARBA" id="ARBA00004245"/>
    </source>
</evidence>
<feature type="compositionally biased region" description="Polar residues" evidence="8">
    <location>
        <begin position="1520"/>
        <end position="1535"/>
    </location>
</feature>
<feature type="domain" description="CDK5 regulatory subunit-associated protein 2/Myomegalin coiled coil" evidence="10">
    <location>
        <begin position="982"/>
        <end position="1068"/>
    </location>
</feature>
<evidence type="ECO:0000256" key="5">
    <source>
        <dbReference type="ARBA" id="ARBA00023034"/>
    </source>
</evidence>
<feature type="compositionally biased region" description="Basic and acidic residues" evidence="8">
    <location>
        <begin position="1759"/>
        <end position="1769"/>
    </location>
</feature>
<feature type="region of interest" description="Disordered" evidence="8">
    <location>
        <begin position="2950"/>
        <end position="2972"/>
    </location>
</feature>
<feature type="region of interest" description="Disordered" evidence="8">
    <location>
        <begin position="1465"/>
        <end position="1574"/>
    </location>
</feature>
<feature type="coiled-coil region" evidence="7">
    <location>
        <begin position="2832"/>
        <end position="2866"/>
    </location>
</feature>
<feature type="coiled-coil region" evidence="7">
    <location>
        <begin position="1822"/>
        <end position="1856"/>
    </location>
</feature>
<dbReference type="Proteomes" id="UP000018468">
    <property type="component" value="Linkage group LG21"/>
</dbReference>